<dbReference type="AlphaFoldDB" id="A0A7K0J6U5"/>
<gene>
    <name evidence="3" type="ORF">FYJ43_06450</name>
</gene>
<dbReference type="EMBL" id="VUMG01000002">
    <property type="protein sequence ID" value="MSS45686.1"/>
    <property type="molecule type" value="Genomic_DNA"/>
</dbReference>
<comment type="similarity">
    <text evidence="1">To bacterial alkanal monooxygenase alpha and beta chains.</text>
</comment>
<dbReference type="InterPro" id="IPR019949">
    <property type="entry name" value="CmoO-like"/>
</dbReference>
<dbReference type="GO" id="GO:0016705">
    <property type="term" value="F:oxidoreductase activity, acting on paired donors, with incorporation or reduction of molecular oxygen"/>
    <property type="evidence" value="ECO:0007669"/>
    <property type="project" value="InterPro"/>
</dbReference>
<evidence type="ECO:0000259" key="2">
    <source>
        <dbReference type="Pfam" id="PF00296"/>
    </source>
</evidence>
<name>A0A7K0J6U5_9ACTN</name>
<organism evidence="3 4">
    <name type="scientific">Cutibacterium porci</name>
    <dbReference type="NCBI Taxonomy" id="2605781"/>
    <lineage>
        <taxon>Bacteria</taxon>
        <taxon>Bacillati</taxon>
        <taxon>Actinomycetota</taxon>
        <taxon>Actinomycetes</taxon>
        <taxon>Propionibacteriales</taxon>
        <taxon>Propionibacteriaceae</taxon>
        <taxon>Cutibacterium</taxon>
    </lineage>
</organism>
<dbReference type="Gene3D" id="3.20.20.30">
    <property type="entry name" value="Luciferase-like domain"/>
    <property type="match status" value="1"/>
</dbReference>
<dbReference type="NCBIfam" id="TIGR03558">
    <property type="entry name" value="oxido_grp_1"/>
    <property type="match status" value="1"/>
</dbReference>
<dbReference type="InterPro" id="IPR011251">
    <property type="entry name" value="Luciferase-like_dom"/>
</dbReference>
<reference evidence="3 4" key="1">
    <citation type="submission" date="2019-08" db="EMBL/GenBank/DDBJ databases">
        <title>In-depth cultivation of the pig gut microbiome towards novel bacterial diversity and tailored functional studies.</title>
        <authorList>
            <person name="Wylensek D."/>
            <person name="Hitch T.C.A."/>
            <person name="Clavel T."/>
        </authorList>
    </citation>
    <scope>NUCLEOTIDE SEQUENCE [LARGE SCALE GENOMIC DNA]</scope>
    <source>
        <strain evidence="3 4">WCA-380-WT-3A</strain>
    </source>
</reference>
<dbReference type="GO" id="GO:0005829">
    <property type="term" value="C:cytosol"/>
    <property type="evidence" value="ECO:0007669"/>
    <property type="project" value="TreeGrafter"/>
</dbReference>
<dbReference type="SUPFAM" id="SSF51679">
    <property type="entry name" value="Bacterial luciferase-like"/>
    <property type="match status" value="1"/>
</dbReference>
<accession>A0A7K0J6U5</accession>
<protein>
    <submittedName>
        <fullName evidence="3">MsnO8 family LLM class oxidoreductase</fullName>
        <ecNumber evidence="3">1.-.-.-</ecNumber>
    </submittedName>
</protein>
<dbReference type="CDD" id="cd00347">
    <property type="entry name" value="Flavin_utilizing_monoxygenases"/>
    <property type="match status" value="1"/>
</dbReference>
<feature type="domain" description="Luciferase-like" evidence="2">
    <location>
        <begin position="14"/>
        <end position="296"/>
    </location>
</feature>
<dbReference type="EC" id="1.-.-.-" evidence="3"/>
<evidence type="ECO:0000313" key="4">
    <source>
        <dbReference type="Proteomes" id="UP000466104"/>
    </source>
</evidence>
<dbReference type="Proteomes" id="UP000466104">
    <property type="component" value="Unassembled WGS sequence"/>
</dbReference>
<evidence type="ECO:0000313" key="3">
    <source>
        <dbReference type="EMBL" id="MSS45686.1"/>
    </source>
</evidence>
<dbReference type="PANTHER" id="PTHR30137">
    <property type="entry name" value="LUCIFERASE-LIKE MONOOXYGENASE"/>
    <property type="match status" value="1"/>
</dbReference>
<dbReference type="PANTHER" id="PTHR30137:SF6">
    <property type="entry name" value="LUCIFERASE-LIKE MONOOXYGENASE"/>
    <property type="match status" value="1"/>
</dbReference>
<keyword evidence="4" id="KW-1185">Reference proteome</keyword>
<dbReference type="InterPro" id="IPR050766">
    <property type="entry name" value="Bact_Lucif_Oxidored"/>
</dbReference>
<keyword evidence="3" id="KW-0560">Oxidoreductase</keyword>
<dbReference type="Pfam" id="PF00296">
    <property type="entry name" value="Bac_luciferase"/>
    <property type="match status" value="1"/>
</dbReference>
<proteinExistence type="predicted"/>
<evidence type="ECO:0000256" key="1">
    <source>
        <dbReference type="ARBA" id="ARBA00007789"/>
    </source>
</evidence>
<sequence length="326" mass="35602">MKLSALEQIPLFVGHDVTQTLDETVALAQGLEEIGFHRFWLAEHHNTDHFLSSAPDLLMARIAAATQSIRLGSGGVMAMHYGSLQMAERFSTLTALFGDRIDMGLGRAPGGDMLSAHALNQGHVIHPEAINTLIAETVGFIRGTLPSENPYANVVVTPAGHVQPQTWLLGSSGQSAAWAAEHGMDYAYAQFFTGHQNTGIMDHYRAHLADGCPGRTLSAVCVSAAPTRQEALEQSFMAANFRVSLGTGRPVTFVKTSEMDDDTRSLLTQYVLSNEDTIFVGDYDEVADKLSAFQDAHHVDELMLISYIDDVKVKVEQYRQLATRLI</sequence>
<comment type="caution">
    <text evidence="3">The sequence shown here is derived from an EMBL/GenBank/DDBJ whole genome shotgun (WGS) entry which is preliminary data.</text>
</comment>
<dbReference type="InterPro" id="IPR036661">
    <property type="entry name" value="Luciferase-like_sf"/>
</dbReference>
<dbReference type="RefSeq" id="WP_154562995.1">
    <property type="nucleotide sequence ID" value="NZ_VUMG01000002.1"/>
</dbReference>